<dbReference type="InterPro" id="IPR001678">
    <property type="entry name" value="MeTrfase_RsmB-F_NOP2_dom"/>
</dbReference>
<evidence type="ECO:0000256" key="3">
    <source>
        <dbReference type="ARBA" id="ARBA00022679"/>
    </source>
</evidence>
<sequence length="626" mass="67221">MYSPLGVTLPGGAPGEIASVADGTAAVQDEGSQLAALALVHADAALTARARPADAVTGSVIDPGERWLDMCAGPGGKAALLAAAAAEGMATLDALELHDHRADLVRRSLKAIPDAVATVHRADARTWSPAEPYDRILLDAPCTGLGALRRRPEARWRRSIDDLDDLVDLQHALISHAGSLLAPGGVLAYVTCSPVLAETLDVVEGSGLVTLDTRVAVASATGTEPADWGRGPHVQLWPHVHGTDAMFIQALDAGTSMTPKATLTPDRVVEAYDGAEPLRTLTRLLGHQRGRVAAATAAFVVKHSPVWVMPLVTAMIIDAVVEHAPLRELVIAGAVMVLVVAQNYPTSLIYIRQLSIVLRTLEASLRLALTRRLQELSIGYHRRTSAGTLQAKVIRDVEQVVEATRQTFDTGLAAATTVVGALVLTAFRVPEFLLVYLLVVPLAATLVLVTRRAMRSRNAQFRSRMEEMSVRVAEMTHLIPVTRAHASEDQENARVDEAVSRVRVAGMELDIVNGRFGALSWIGFQVMSVLCLVGAGVLAWYGIWGITAGDVVLLSSYFAQAHRVGDGARVGRPRHRQRPRVGAVHRRGVGRGRGRAQRWQAHDGAPARTHHARQPHRPVRRRGRGP</sequence>
<feature type="binding site" evidence="9">
    <location>
        <position position="96"/>
    </location>
    <ligand>
        <name>S-adenosyl-L-methionine</name>
        <dbReference type="ChEBI" id="CHEBI:59789"/>
    </ligand>
</feature>
<evidence type="ECO:0000259" key="12">
    <source>
        <dbReference type="PROSITE" id="PS50929"/>
    </source>
</evidence>
<name>A0ABQ6ILV7_9MICO</name>
<keyword evidence="3 9" id="KW-0808">Transferase</keyword>
<feature type="domain" description="SAM-dependent MTase RsmB/NOP-type" evidence="13">
    <location>
        <begin position="1"/>
        <end position="254"/>
    </location>
</feature>
<reference evidence="15" key="1">
    <citation type="journal article" date="2019" name="Int. J. Syst. Evol. Microbiol.">
        <title>The Global Catalogue of Microorganisms (GCM) 10K type strain sequencing project: providing services to taxonomists for standard genome sequencing and annotation.</title>
        <authorList>
            <consortium name="The Broad Institute Genomics Platform"/>
            <consortium name="The Broad Institute Genome Sequencing Center for Infectious Disease"/>
            <person name="Wu L."/>
            <person name="Ma J."/>
        </authorList>
    </citation>
    <scope>NUCLEOTIDE SEQUENCE [LARGE SCALE GENOMIC DNA]</scope>
    <source>
        <strain evidence="15">NBRC 112299</strain>
    </source>
</reference>
<feature type="transmembrane region" description="Helical" evidence="11">
    <location>
        <begin position="433"/>
        <end position="454"/>
    </location>
</feature>
<keyword evidence="6 9" id="KW-0694">RNA-binding</keyword>
<evidence type="ECO:0000256" key="5">
    <source>
        <dbReference type="ARBA" id="ARBA00022692"/>
    </source>
</evidence>
<dbReference type="Proteomes" id="UP001157125">
    <property type="component" value="Unassembled WGS sequence"/>
</dbReference>
<dbReference type="Gene3D" id="1.20.1560.10">
    <property type="entry name" value="ABC transporter type 1, transmembrane domain"/>
    <property type="match status" value="1"/>
</dbReference>
<dbReference type="PANTHER" id="PTHR22807:SF53">
    <property type="entry name" value="RIBOSOMAL RNA SMALL SUBUNIT METHYLTRANSFERASE B-RELATED"/>
    <property type="match status" value="1"/>
</dbReference>
<feature type="active site" description="Nucleophile" evidence="9">
    <location>
        <position position="192"/>
    </location>
</feature>
<feature type="domain" description="ABC transmembrane type-1" evidence="12">
    <location>
        <begin position="308"/>
        <end position="561"/>
    </location>
</feature>
<feature type="transmembrane region" description="Helical" evidence="11">
    <location>
        <begin position="516"/>
        <end position="535"/>
    </location>
</feature>
<evidence type="ECO:0000256" key="11">
    <source>
        <dbReference type="SAM" id="Phobius"/>
    </source>
</evidence>
<evidence type="ECO:0000256" key="6">
    <source>
        <dbReference type="ARBA" id="ARBA00022884"/>
    </source>
</evidence>
<feature type="compositionally biased region" description="Basic residues" evidence="10">
    <location>
        <begin position="608"/>
        <end position="626"/>
    </location>
</feature>
<feature type="region of interest" description="Disordered" evidence="10">
    <location>
        <begin position="568"/>
        <end position="626"/>
    </location>
</feature>
<dbReference type="Pfam" id="PF01189">
    <property type="entry name" value="Methyltr_RsmB-F"/>
    <property type="match status" value="1"/>
</dbReference>
<dbReference type="CDD" id="cd07346">
    <property type="entry name" value="ABC_6TM_exporters"/>
    <property type="match status" value="1"/>
</dbReference>
<evidence type="ECO:0000256" key="10">
    <source>
        <dbReference type="SAM" id="MobiDB-lite"/>
    </source>
</evidence>
<dbReference type="Gene3D" id="3.40.50.150">
    <property type="entry name" value="Vaccinia Virus protein VP39"/>
    <property type="match status" value="1"/>
</dbReference>
<evidence type="ECO:0000256" key="7">
    <source>
        <dbReference type="ARBA" id="ARBA00022989"/>
    </source>
</evidence>
<dbReference type="Pfam" id="PF00664">
    <property type="entry name" value="ABC_membrane"/>
    <property type="match status" value="1"/>
</dbReference>
<feature type="binding site" evidence="9">
    <location>
        <position position="123"/>
    </location>
    <ligand>
        <name>S-adenosyl-L-methionine</name>
        <dbReference type="ChEBI" id="CHEBI:59789"/>
    </ligand>
</feature>
<dbReference type="InterPro" id="IPR023267">
    <property type="entry name" value="RCMT"/>
</dbReference>
<dbReference type="SUPFAM" id="SSF53335">
    <property type="entry name" value="S-adenosyl-L-methionine-dependent methyltransferases"/>
    <property type="match status" value="1"/>
</dbReference>
<keyword evidence="15" id="KW-1185">Reference proteome</keyword>
<protein>
    <submittedName>
        <fullName evidence="14">Uncharacterized protein</fullName>
    </submittedName>
</protein>
<evidence type="ECO:0000256" key="8">
    <source>
        <dbReference type="ARBA" id="ARBA00023136"/>
    </source>
</evidence>
<feature type="transmembrane region" description="Helical" evidence="11">
    <location>
        <begin position="541"/>
        <end position="559"/>
    </location>
</feature>
<feature type="transmembrane region" description="Helical" evidence="11">
    <location>
        <begin position="408"/>
        <end position="427"/>
    </location>
</feature>
<evidence type="ECO:0000256" key="9">
    <source>
        <dbReference type="PROSITE-ProRule" id="PRU01023"/>
    </source>
</evidence>
<comment type="caution">
    <text evidence="14">The sequence shown here is derived from an EMBL/GenBank/DDBJ whole genome shotgun (WGS) entry which is preliminary data.</text>
</comment>
<feature type="compositionally biased region" description="Basic residues" evidence="10">
    <location>
        <begin position="571"/>
        <end position="596"/>
    </location>
</feature>
<evidence type="ECO:0000259" key="13">
    <source>
        <dbReference type="PROSITE" id="PS51686"/>
    </source>
</evidence>
<dbReference type="PROSITE" id="PS50929">
    <property type="entry name" value="ABC_TM1F"/>
    <property type="match status" value="1"/>
</dbReference>
<evidence type="ECO:0000256" key="1">
    <source>
        <dbReference type="ARBA" id="ARBA00004651"/>
    </source>
</evidence>
<dbReference type="PROSITE" id="PS51686">
    <property type="entry name" value="SAM_MT_RSMB_NOP"/>
    <property type="match status" value="1"/>
</dbReference>
<comment type="similarity">
    <text evidence="9">Belongs to the class I-like SAM-binding methyltransferase superfamily. RsmB/NOP family.</text>
</comment>
<feature type="binding site" evidence="9">
    <location>
        <position position="139"/>
    </location>
    <ligand>
        <name>S-adenosyl-L-methionine</name>
        <dbReference type="ChEBI" id="CHEBI:59789"/>
    </ligand>
</feature>
<keyword evidence="4 9" id="KW-0949">S-adenosyl-L-methionine</keyword>
<evidence type="ECO:0000313" key="15">
    <source>
        <dbReference type="Proteomes" id="UP001157125"/>
    </source>
</evidence>
<feature type="binding site" evidence="9">
    <location>
        <begin position="71"/>
        <end position="77"/>
    </location>
    <ligand>
        <name>S-adenosyl-L-methionine</name>
        <dbReference type="ChEBI" id="CHEBI:59789"/>
    </ligand>
</feature>
<evidence type="ECO:0000313" key="14">
    <source>
        <dbReference type="EMBL" id="GMA37664.1"/>
    </source>
</evidence>
<evidence type="ECO:0000256" key="2">
    <source>
        <dbReference type="ARBA" id="ARBA00022603"/>
    </source>
</evidence>
<accession>A0ABQ6ILV7</accession>
<dbReference type="PANTHER" id="PTHR22807">
    <property type="entry name" value="NOP2 YEAST -RELATED NOL1/NOP2/FMU SUN DOMAIN-CONTAINING"/>
    <property type="match status" value="1"/>
</dbReference>
<comment type="subcellular location">
    <subcellularLocation>
        <location evidence="1">Cell membrane</location>
        <topology evidence="1">Multi-pass membrane protein</topology>
    </subcellularLocation>
</comment>
<dbReference type="EMBL" id="BSUN01000001">
    <property type="protein sequence ID" value="GMA37664.1"/>
    <property type="molecule type" value="Genomic_DNA"/>
</dbReference>
<evidence type="ECO:0000256" key="4">
    <source>
        <dbReference type="ARBA" id="ARBA00022691"/>
    </source>
</evidence>
<keyword evidence="5 11" id="KW-0812">Transmembrane</keyword>
<dbReference type="InterPro" id="IPR029063">
    <property type="entry name" value="SAM-dependent_MTases_sf"/>
</dbReference>
<organism evidence="14 15">
    <name type="scientific">Demequina litorisediminis</name>
    <dbReference type="NCBI Taxonomy" id="1849022"/>
    <lineage>
        <taxon>Bacteria</taxon>
        <taxon>Bacillati</taxon>
        <taxon>Actinomycetota</taxon>
        <taxon>Actinomycetes</taxon>
        <taxon>Micrococcales</taxon>
        <taxon>Demequinaceae</taxon>
        <taxon>Demequina</taxon>
    </lineage>
</organism>
<dbReference type="InterPro" id="IPR011527">
    <property type="entry name" value="ABC1_TM_dom"/>
</dbReference>
<feature type="transmembrane region" description="Helical" evidence="11">
    <location>
        <begin position="329"/>
        <end position="351"/>
    </location>
</feature>
<keyword evidence="7 11" id="KW-1133">Transmembrane helix</keyword>
<keyword evidence="2 9" id="KW-0489">Methyltransferase</keyword>
<dbReference type="InterPro" id="IPR036640">
    <property type="entry name" value="ABC1_TM_sf"/>
</dbReference>
<proteinExistence type="inferred from homology"/>
<keyword evidence="8 11" id="KW-0472">Membrane</keyword>
<gene>
    <name evidence="14" type="ORF">GCM10025876_38680</name>
</gene>
<dbReference type="InterPro" id="IPR049560">
    <property type="entry name" value="MeTrfase_RsmB-F_NOP2_cat"/>
</dbReference>
<dbReference type="PRINTS" id="PR02008">
    <property type="entry name" value="RCMTFAMILY"/>
</dbReference>
<dbReference type="SUPFAM" id="SSF90123">
    <property type="entry name" value="ABC transporter transmembrane region"/>
    <property type="match status" value="1"/>
</dbReference>